<dbReference type="PIRSF" id="PIRSF000138">
    <property type="entry name" value="Al-hdrx_acd_dh"/>
    <property type="match status" value="1"/>
</dbReference>
<gene>
    <name evidence="9" type="ORF">ENY07_10065</name>
</gene>
<dbReference type="PROSITE" id="PS00557">
    <property type="entry name" value="FMN_HYDROXY_ACID_DH_1"/>
    <property type="match status" value="1"/>
</dbReference>
<proteinExistence type="inferred from homology"/>
<dbReference type="Pfam" id="PF01070">
    <property type="entry name" value="FMN_dh"/>
    <property type="match status" value="1"/>
</dbReference>
<evidence type="ECO:0000256" key="6">
    <source>
        <dbReference type="PIRSR" id="PIRSR000138-1"/>
    </source>
</evidence>
<feature type="binding site" evidence="7">
    <location>
        <position position="141"/>
    </location>
    <ligand>
        <name>FMN</name>
        <dbReference type="ChEBI" id="CHEBI:58210"/>
    </ligand>
</feature>
<dbReference type="PANTHER" id="PTHR10578">
    <property type="entry name" value="S -2-HYDROXY-ACID OXIDASE-RELATED"/>
    <property type="match status" value="1"/>
</dbReference>
<feature type="active site" description="Proton acceptor" evidence="6">
    <location>
        <position position="246"/>
    </location>
</feature>
<dbReference type="PANTHER" id="PTHR10578:SF107">
    <property type="entry name" value="2-HYDROXYACID OXIDASE 1"/>
    <property type="match status" value="1"/>
</dbReference>
<organism evidence="9">
    <name type="scientific">Acidicaldus sp</name>
    <dbReference type="NCBI Taxonomy" id="1872105"/>
    <lineage>
        <taxon>Bacteria</taxon>
        <taxon>Pseudomonadati</taxon>
        <taxon>Pseudomonadota</taxon>
        <taxon>Alphaproteobacteria</taxon>
        <taxon>Acetobacterales</taxon>
        <taxon>Acetobacteraceae</taxon>
        <taxon>Acidicaldus</taxon>
    </lineage>
</organism>
<dbReference type="Gene3D" id="3.20.20.70">
    <property type="entry name" value="Aldolase class I"/>
    <property type="match status" value="1"/>
</dbReference>
<dbReference type="GO" id="GO:0009060">
    <property type="term" value="P:aerobic respiration"/>
    <property type="evidence" value="ECO:0007669"/>
    <property type="project" value="TreeGrafter"/>
</dbReference>
<feature type="binding site" evidence="7">
    <location>
        <begin position="91"/>
        <end position="93"/>
    </location>
    <ligand>
        <name>FMN</name>
        <dbReference type="ChEBI" id="CHEBI:58210"/>
    </ligand>
</feature>
<protein>
    <submittedName>
        <fullName evidence="9">Alpha-hydroxy-acid oxidizing protein</fullName>
    </submittedName>
</protein>
<keyword evidence="2 7" id="KW-0285">Flavoprotein</keyword>
<feature type="binding site" evidence="7">
    <location>
        <position position="143"/>
    </location>
    <ligand>
        <name>glyoxylate</name>
        <dbReference type="ChEBI" id="CHEBI:36655"/>
    </ligand>
</feature>
<feature type="binding site" evidence="7">
    <location>
        <position position="38"/>
    </location>
    <ligand>
        <name>glyoxylate</name>
        <dbReference type="ChEBI" id="CHEBI:36655"/>
    </ligand>
</feature>
<dbReference type="InterPro" id="IPR037396">
    <property type="entry name" value="FMN_HAD"/>
</dbReference>
<sequence length="370" mass="39895">MGRASLMSEEVDLTERYQALHEFIPAAEQALPREIWGYLMGGAETETTVARNRAALDALAFRPRVLRDVSRIDTSASFLGQRIRLPVALAPVGSLESFHPGAGAEVARAAGAFGVPFLLSSVSRPTLEEAAQAATGPRVFQLYVRGDAAWVDEHARRAIAAGYDAFCLTVDTAHYSRRERDIVNRFIKPWRLTAQGMEFQAALNWDDVRRFKERHAIPLMLKGIATAEDAAEAAAIGVEFIYVSNHGGRQLDHGRGAMEMLPEVVAAVRGRAKIVIDGGFSRGTDIVKAIALGADLVGLGRLFLYGLAVAGAAGVGRVLELLEEEVGIALALLGAPRLADLNPNFIAPALPLTPAHVHSAFPLRDLPVRR</sequence>
<dbReference type="CDD" id="cd02809">
    <property type="entry name" value="alpha_hydroxyacid_oxid_FMN"/>
    <property type="match status" value="1"/>
</dbReference>
<dbReference type="InterPro" id="IPR012133">
    <property type="entry name" value="Alpha-hydoxy_acid_DH_FMN"/>
</dbReference>
<feature type="binding site" evidence="7">
    <location>
        <begin position="300"/>
        <end position="301"/>
    </location>
    <ligand>
        <name>FMN</name>
        <dbReference type="ChEBI" id="CHEBI:58210"/>
    </ligand>
</feature>
<evidence type="ECO:0000313" key="9">
    <source>
        <dbReference type="EMBL" id="HGC43547.1"/>
    </source>
</evidence>
<dbReference type="GO" id="GO:0005886">
    <property type="term" value="C:plasma membrane"/>
    <property type="evidence" value="ECO:0007669"/>
    <property type="project" value="TreeGrafter"/>
</dbReference>
<dbReference type="InterPro" id="IPR013785">
    <property type="entry name" value="Aldolase_TIM"/>
</dbReference>
<dbReference type="PROSITE" id="PS51349">
    <property type="entry name" value="FMN_HYDROXY_ACID_DH_2"/>
    <property type="match status" value="1"/>
</dbReference>
<comment type="similarity">
    <text evidence="5">Belongs to the FMN-dependent alpha-hydroxy acid dehydrogenase family.</text>
</comment>
<dbReference type="GO" id="GO:0004459">
    <property type="term" value="F:L-lactate dehydrogenase (NAD+) activity"/>
    <property type="evidence" value="ECO:0007669"/>
    <property type="project" value="TreeGrafter"/>
</dbReference>
<feature type="binding site" evidence="7">
    <location>
        <position position="244"/>
    </location>
    <ligand>
        <name>FMN</name>
        <dbReference type="ChEBI" id="CHEBI:58210"/>
    </ligand>
</feature>
<feature type="binding site" evidence="7">
    <location>
        <position position="120"/>
    </location>
    <ligand>
        <name>FMN</name>
        <dbReference type="ChEBI" id="CHEBI:58210"/>
    </ligand>
</feature>
<dbReference type="EMBL" id="DTQM01000193">
    <property type="protein sequence ID" value="HGC43547.1"/>
    <property type="molecule type" value="Genomic_DNA"/>
</dbReference>
<dbReference type="GO" id="GO:0010181">
    <property type="term" value="F:FMN binding"/>
    <property type="evidence" value="ECO:0007669"/>
    <property type="project" value="InterPro"/>
</dbReference>
<comment type="cofactor">
    <cofactor evidence="1">
        <name>FMN</name>
        <dbReference type="ChEBI" id="CHEBI:58210"/>
    </cofactor>
</comment>
<evidence type="ECO:0000256" key="3">
    <source>
        <dbReference type="ARBA" id="ARBA00022643"/>
    </source>
</evidence>
<name>A0A8J4HBU1_9PROT</name>
<feature type="binding site" evidence="7">
    <location>
        <position position="178"/>
    </location>
    <ligand>
        <name>glyoxylate</name>
        <dbReference type="ChEBI" id="CHEBI:36655"/>
    </ligand>
</feature>
<reference evidence="9" key="1">
    <citation type="journal article" date="2020" name="mSystems">
        <title>Genome- and Community-Level Interaction Insights into Carbon Utilization and Element Cycling Functions of Hydrothermarchaeota in Hydrothermal Sediment.</title>
        <authorList>
            <person name="Zhou Z."/>
            <person name="Liu Y."/>
            <person name="Xu W."/>
            <person name="Pan J."/>
            <person name="Luo Z.H."/>
            <person name="Li M."/>
        </authorList>
    </citation>
    <scope>NUCLEOTIDE SEQUENCE</scope>
    <source>
        <strain evidence="9">SpSt-997</strain>
    </source>
</reference>
<dbReference type="AlphaFoldDB" id="A0A8J4HBU1"/>
<keyword evidence="4" id="KW-0560">Oxidoreductase</keyword>
<dbReference type="InterPro" id="IPR008259">
    <property type="entry name" value="FMN_hydac_DH_AS"/>
</dbReference>
<evidence type="ECO:0000256" key="2">
    <source>
        <dbReference type="ARBA" id="ARBA00022630"/>
    </source>
</evidence>
<feature type="binding site" evidence="7">
    <location>
        <position position="222"/>
    </location>
    <ligand>
        <name>FMN</name>
        <dbReference type="ChEBI" id="CHEBI:58210"/>
    </ligand>
</feature>
<comment type="caution">
    <text evidence="9">The sequence shown here is derived from an EMBL/GenBank/DDBJ whole genome shotgun (WGS) entry which is preliminary data.</text>
</comment>
<feature type="binding site" evidence="7">
    <location>
        <position position="249"/>
    </location>
    <ligand>
        <name>glyoxylate</name>
        <dbReference type="ChEBI" id="CHEBI:36655"/>
    </ligand>
</feature>
<feature type="binding site" evidence="7">
    <location>
        <position position="169"/>
    </location>
    <ligand>
        <name>FMN</name>
        <dbReference type="ChEBI" id="CHEBI:58210"/>
    </ligand>
</feature>
<evidence type="ECO:0000259" key="8">
    <source>
        <dbReference type="PROSITE" id="PS51349"/>
    </source>
</evidence>
<dbReference type="InterPro" id="IPR000262">
    <property type="entry name" value="FMN-dep_DH"/>
</dbReference>
<evidence type="ECO:0000256" key="7">
    <source>
        <dbReference type="PIRSR" id="PIRSR000138-2"/>
    </source>
</evidence>
<feature type="binding site" evidence="7">
    <location>
        <position position="246"/>
    </location>
    <ligand>
        <name>glyoxylate</name>
        <dbReference type="ChEBI" id="CHEBI:36655"/>
    </ligand>
</feature>
<evidence type="ECO:0000256" key="4">
    <source>
        <dbReference type="ARBA" id="ARBA00023002"/>
    </source>
</evidence>
<accession>A0A8J4HBU1</accession>
<keyword evidence="3 7" id="KW-0288">FMN</keyword>
<feature type="domain" description="FMN hydroxy acid dehydrogenase" evidence="8">
    <location>
        <begin position="12"/>
        <end position="351"/>
    </location>
</feature>
<evidence type="ECO:0000256" key="1">
    <source>
        <dbReference type="ARBA" id="ARBA00001917"/>
    </source>
</evidence>
<evidence type="ECO:0000256" key="5">
    <source>
        <dbReference type="ARBA" id="ARBA00024042"/>
    </source>
</evidence>
<dbReference type="SUPFAM" id="SSF51395">
    <property type="entry name" value="FMN-linked oxidoreductases"/>
    <property type="match status" value="1"/>
</dbReference>